<organism evidence="1 2">
    <name type="scientific">Candidatus Scalindua arabica</name>
    <dbReference type="NCBI Taxonomy" id="1127984"/>
    <lineage>
        <taxon>Bacteria</taxon>
        <taxon>Pseudomonadati</taxon>
        <taxon>Planctomycetota</taxon>
        <taxon>Candidatus Brocadiia</taxon>
        <taxon>Candidatus Brocadiales</taxon>
        <taxon>Candidatus Scalinduaceae</taxon>
        <taxon>Candidatus Scalindua</taxon>
    </lineage>
</organism>
<evidence type="ECO:0000313" key="2">
    <source>
        <dbReference type="Proteomes" id="UP000722750"/>
    </source>
</evidence>
<dbReference type="Gene3D" id="1.20.120.330">
    <property type="entry name" value="Nucleotidyltransferases domain 2"/>
    <property type="match status" value="1"/>
</dbReference>
<proteinExistence type="predicted"/>
<gene>
    <name evidence="1" type="ORF">MAG551_01194</name>
</gene>
<comment type="caution">
    <text evidence="1">The sequence shown here is derived from an EMBL/GenBank/DDBJ whole genome shotgun (WGS) entry which is preliminary data.</text>
</comment>
<dbReference type="AlphaFoldDB" id="A0A941W3C1"/>
<name>A0A941W3C1_9BACT</name>
<evidence type="ECO:0000313" key="1">
    <source>
        <dbReference type="EMBL" id="MBS1258141.1"/>
    </source>
</evidence>
<accession>A0A941W3C1</accession>
<dbReference type="EMBL" id="JAANXD010000050">
    <property type="protein sequence ID" value="MBS1258141.1"/>
    <property type="molecule type" value="Genomic_DNA"/>
</dbReference>
<sequence>MTDSNNIQLLKENLDAMGSAIGWLERSIGICNQIGIKTDYTVEEYDAFENLTSRYSRAIDLIIRKVMRTIDLVEFEQPGTLIDTVNRAERRGFIDNVSDLRTMSDLRNEIAHDYTKSELVETFENTLNQTPQVITLARRIQDYVDSHVHLR</sequence>
<reference evidence="1" key="1">
    <citation type="journal article" date="2021" name="ISME J.">
        <title>Fine-scale metabolic discontinuity in a stratified prokaryote microbiome of a Red Sea deep halocline.</title>
        <authorList>
            <person name="Michoud G."/>
            <person name="Ngugi D.K."/>
            <person name="Barozzi A."/>
            <person name="Merlino G."/>
            <person name="Calleja M.L."/>
            <person name="Delgado-Huertas A."/>
            <person name="Moran X.A.G."/>
            <person name="Daffonchio D."/>
        </authorList>
    </citation>
    <scope>NUCLEOTIDE SEQUENCE</scope>
    <source>
        <strain evidence="1">SuakinDeep_MAG55_1</strain>
    </source>
</reference>
<dbReference type="GO" id="GO:0110001">
    <property type="term" value="C:toxin-antitoxin complex"/>
    <property type="evidence" value="ECO:0007669"/>
    <property type="project" value="InterPro"/>
</dbReference>
<dbReference type="GO" id="GO:0004540">
    <property type="term" value="F:RNA nuclease activity"/>
    <property type="evidence" value="ECO:0007669"/>
    <property type="project" value="InterPro"/>
</dbReference>
<dbReference type="Proteomes" id="UP000722750">
    <property type="component" value="Unassembled WGS sequence"/>
</dbReference>
<dbReference type="SUPFAM" id="SSF81593">
    <property type="entry name" value="Nucleotidyltransferase substrate binding subunit/domain"/>
    <property type="match status" value="1"/>
</dbReference>
<protein>
    <recommendedName>
        <fullName evidence="3">DUF86 domain-containing protein</fullName>
    </recommendedName>
</protein>
<dbReference type="GO" id="GO:0016787">
    <property type="term" value="F:hydrolase activity"/>
    <property type="evidence" value="ECO:0007669"/>
    <property type="project" value="UniProtKB-KW"/>
</dbReference>
<evidence type="ECO:0008006" key="3">
    <source>
        <dbReference type="Google" id="ProtNLM"/>
    </source>
</evidence>